<dbReference type="EnsemblPlants" id="Kaladp0040s0299.1.v1.1">
    <property type="protein sequence ID" value="Kaladp0040s0299.1.v1.1"/>
    <property type="gene ID" value="Kaladp0040s0299.v1.1"/>
</dbReference>
<dbReference type="SUPFAM" id="SSF48371">
    <property type="entry name" value="ARM repeat"/>
    <property type="match status" value="1"/>
</dbReference>
<feature type="region of interest" description="Disordered" evidence="4">
    <location>
        <begin position="582"/>
        <end position="613"/>
    </location>
</feature>
<dbReference type="PANTHER" id="PTHR13213">
    <property type="entry name" value="MYB-BINDING PROTEIN 1A FAMILY MEMBER"/>
    <property type="match status" value="1"/>
</dbReference>
<dbReference type="InterPro" id="IPR016024">
    <property type="entry name" value="ARM-type_fold"/>
</dbReference>
<feature type="compositionally biased region" description="Basic and acidic residues" evidence="4">
    <location>
        <begin position="34"/>
        <end position="43"/>
    </location>
</feature>
<feature type="compositionally biased region" description="Acidic residues" evidence="4">
    <location>
        <begin position="904"/>
        <end position="931"/>
    </location>
</feature>
<feature type="compositionally biased region" description="Low complexity" evidence="4">
    <location>
        <begin position="9"/>
        <end position="19"/>
    </location>
</feature>
<feature type="region of interest" description="Disordered" evidence="4">
    <location>
        <begin position="1"/>
        <end position="67"/>
    </location>
</feature>
<accession>A0A7N0TMM6</accession>
<proteinExistence type="inferred from homology"/>
<dbReference type="InterPro" id="IPR007015">
    <property type="entry name" value="DNA_pol_V/MYBBP1A"/>
</dbReference>
<keyword evidence="3" id="KW-0539">Nucleus</keyword>
<dbReference type="PANTHER" id="PTHR13213:SF2">
    <property type="entry name" value="MYB-BINDING PROTEIN 1A"/>
    <property type="match status" value="1"/>
</dbReference>
<keyword evidence="6" id="KW-1185">Reference proteome</keyword>
<feature type="compositionally biased region" description="Acidic residues" evidence="4">
    <location>
        <begin position="944"/>
        <end position="958"/>
    </location>
</feature>
<evidence type="ECO:0008006" key="7">
    <source>
        <dbReference type="Google" id="ProtNLM"/>
    </source>
</evidence>
<evidence type="ECO:0000256" key="2">
    <source>
        <dbReference type="ARBA" id="ARBA00006809"/>
    </source>
</evidence>
<dbReference type="GO" id="GO:0003677">
    <property type="term" value="F:DNA binding"/>
    <property type="evidence" value="ECO:0007669"/>
    <property type="project" value="InterPro"/>
</dbReference>
<feature type="compositionally biased region" description="Basic and acidic residues" evidence="4">
    <location>
        <begin position="58"/>
        <end position="67"/>
    </location>
</feature>
<protein>
    <recommendedName>
        <fullName evidence="7">DNA polymerase V</fullName>
    </recommendedName>
</protein>
<feature type="region of interest" description="Disordered" evidence="4">
    <location>
        <begin position="904"/>
        <end position="958"/>
    </location>
</feature>
<feature type="region of interest" description="Disordered" evidence="4">
    <location>
        <begin position="1077"/>
        <end position="1097"/>
    </location>
</feature>
<dbReference type="GO" id="GO:0006355">
    <property type="term" value="P:regulation of DNA-templated transcription"/>
    <property type="evidence" value="ECO:0007669"/>
    <property type="project" value="InterPro"/>
</dbReference>
<evidence type="ECO:0000256" key="3">
    <source>
        <dbReference type="ARBA" id="ARBA00023242"/>
    </source>
</evidence>
<evidence type="ECO:0000313" key="5">
    <source>
        <dbReference type="EnsemblPlants" id="Kaladp0040s0299.1.v1.1"/>
    </source>
</evidence>
<dbReference type="Pfam" id="PF04931">
    <property type="entry name" value="DNA_pol_phi"/>
    <property type="match status" value="1"/>
</dbReference>
<dbReference type="GO" id="GO:0005730">
    <property type="term" value="C:nucleolus"/>
    <property type="evidence" value="ECO:0007669"/>
    <property type="project" value="InterPro"/>
</dbReference>
<reference evidence="5" key="1">
    <citation type="submission" date="2021-01" db="UniProtKB">
        <authorList>
            <consortium name="EnsemblPlants"/>
        </authorList>
    </citation>
    <scope>IDENTIFICATION</scope>
</reference>
<comment type="similarity">
    <text evidence="2">Belongs to the MYBBP1A family.</text>
</comment>
<organism evidence="5 6">
    <name type="scientific">Kalanchoe fedtschenkoi</name>
    <name type="common">Lavender scallops</name>
    <name type="synonym">South American air plant</name>
    <dbReference type="NCBI Taxonomy" id="63787"/>
    <lineage>
        <taxon>Eukaryota</taxon>
        <taxon>Viridiplantae</taxon>
        <taxon>Streptophyta</taxon>
        <taxon>Embryophyta</taxon>
        <taxon>Tracheophyta</taxon>
        <taxon>Spermatophyta</taxon>
        <taxon>Magnoliopsida</taxon>
        <taxon>eudicotyledons</taxon>
        <taxon>Gunneridae</taxon>
        <taxon>Pentapetalae</taxon>
        <taxon>Saxifragales</taxon>
        <taxon>Crassulaceae</taxon>
        <taxon>Kalanchoe</taxon>
    </lineage>
</organism>
<dbReference type="Proteomes" id="UP000594263">
    <property type="component" value="Unplaced"/>
</dbReference>
<evidence type="ECO:0000313" key="6">
    <source>
        <dbReference type="Proteomes" id="UP000594263"/>
    </source>
</evidence>
<name>A0A7N0TMM6_KALFE</name>
<comment type="subcellular location">
    <subcellularLocation>
        <location evidence="1">Nucleus</location>
    </subcellularLocation>
</comment>
<dbReference type="OMA" id="VWKHDDP"/>
<evidence type="ECO:0000256" key="4">
    <source>
        <dbReference type="SAM" id="MobiDB-lite"/>
    </source>
</evidence>
<sequence length="1296" mass="144518">MAGSKRSSDAATELSAGAAEADKQAKKLKRSGKKKGEAEKGEGAAKSVTSMERRKKRKELDKLKHRSEDGAAVAKRIFNDANEGVVEAADGSAPQLHIRVFKDLAAADGGVREAAAEQLVNELVEIQKAYEEGGGVEPGQNGSILEAQKDDGLDSCAPSVRYAVRRLIRGVSSSRECARQGFALGLAVVVRSVTKIDIGALLKLIVSLLEVTSSMKGQVSLKAVGARHLSSVSNAFPFHLLSLFFLSQEARDCYLGRLFAYGAIAGSGRLVQEWNNDNDTPYIKEFVVTVVSLAGKKQYLQEPSAKVILELANKLPVQAVVDHVVEAERLREWFDGAPEAGNPDALLLALKLRERIDVDSQAFGRLLPHPFSSAALFSGSHLPALVHCLKESTFCQPRVHSVWPVLMNTLIPDGLLQDGCGALVNSAKKHKKSRKAASPEDDLTKSIHSFFEVVIEGSLLQSSHDRKHLALDVVLLLLKRAPAASIPVVLSYKLVQCLTDVLSTKDTWLHKVALHFLKELGNCVASDDEKRVAIIIALQKHSGGRFDSTTRTHTVKDLMAGFQTEAGYDVFSENLKKLFLDEEQSSEEPSDQSQTTDDNSEIGSVEGKDSDGIYGNGDALKSWVIESLPSVIKHLKLDPDARFRVQQDVMKFLAVQGLFSASLGTEVTSFDLQEKFRWPKIATSIALCRMCIEQLQSLFAYTQKSESLVTPASLEHSDLPSYFMHFLATLRGIPSVSLFRNLDDEEEQVLKDIQATMAKLFKKEREIVFDSATDPDLKPKADRLHAMRYVLIQMVLQEFLQPDQYLEPAGELVICCEKELLLKDDETPEFTDVLVDTLLSLLPQSSASMRFTIEQVFKYFCIDVNSATLLRMLRVIKEGLTRRRVQNAEDDEDEDDDLFDLEEAEEGDEAESDDNENDEAESDGQTDDSEPAGEPAVAAKEQAEDSEDDSDEGMDDDQMFNMDKYLVQIFREKRNQAGGGDSTQAQLNLFKLRVLSLLEIFLQQNTERPEVLTVYSHLAQAFVHPQIAEGNQQLGQRIWSILQKRILKAKNGPGPKDCELDTLEPLLERNLKLASKPFKKKKSAANPSKKKQSASWNRHKMITSLARDSTFWILKLIDGRNLPEDKLQKVFEIFQNTLVEYFDSKKCQLKSDFLKEIFRRRPWVGHHVFGFLLEKCSGAKSEFRRVEALDLVTEVLKSLVSSNSEKENTDSSKKILKRHLSKISHLIAELIANMPEKQSRRADVRKFCTKVFQMVSAHSLNKPFLKELTQEAQNAIESQLGDSFLSLKKEGYTRTE</sequence>
<evidence type="ECO:0000256" key="1">
    <source>
        <dbReference type="ARBA" id="ARBA00004123"/>
    </source>
</evidence>
<dbReference type="Gramene" id="Kaladp0040s0299.1.v1.1">
    <property type="protein sequence ID" value="Kaladp0040s0299.1.v1.1"/>
    <property type="gene ID" value="Kaladp0040s0299.v1.1"/>
</dbReference>